<accession>A0A077F957</accession>
<keyword evidence="4 8" id="KW-0812">Transmembrane</keyword>
<dbReference type="Proteomes" id="UP000028931">
    <property type="component" value="Chromosome"/>
</dbReference>
<dbReference type="GO" id="GO:0012505">
    <property type="term" value="C:endomembrane system"/>
    <property type="evidence" value="ECO:0007669"/>
    <property type="project" value="UniProtKB-SubCell"/>
</dbReference>
<organism evidence="9 10">
    <name type="scientific">Pseudomonas alkylphenolica</name>
    <dbReference type="NCBI Taxonomy" id="237609"/>
    <lineage>
        <taxon>Bacteria</taxon>
        <taxon>Pseudomonadati</taxon>
        <taxon>Pseudomonadota</taxon>
        <taxon>Gammaproteobacteria</taxon>
        <taxon>Pseudomonadales</taxon>
        <taxon>Pseudomonadaceae</taxon>
        <taxon>Pseudomonas</taxon>
    </lineage>
</organism>
<dbReference type="AlphaFoldDB" id="A0A077F957"/>
<keyword evidence="3" id="KW-0997">Cell inner membrane</keyword>
<evidence type="ECO:0000256" key="3">
    <source>
        <dbReference type="ARBA" id="ARBA00022519"/>
    </source>
</evidence>
<dbReference type="eggNOG" id="COG4660">
    <property type="taxonomic scope" value="Bacteria"/>
</dbReference>
<keyword evidence="6 8" id="KW-1133">Transmembrane helix</keyword>
<keyword evidence="2" id="KW-0813">Transport</keyword>
<dbReference type="Pfam" id="PF02508">
    <property type="entry name" value="Rnf-Nqr"/>
    <property type="match status" value="1"/>
</dbReference>
<evidence type="ECO:0000313" key="10">
    <source>
        <dbReference type="Proteomes" id="UP000028931"/>
    </source>
</evidence>
<name>A0A077F957_9PSED</name>
<dbReference type="PIRSF" id="PIRSF006102">
    <property type="entry name" value="NQR_DE"/>
    <property type="match status" value="1"/>
</dbReference>
<evidence type="ECO:0000256" key="6">
    <source>
        <dbReference type="ARBA" id="ARBA00022989"/>
    </source>
</evidence>
<dbReference type="InterPro" id="IPR003667">
    <property type="entry name" value="NqrDE/RnfAE"/>
</dbReference>
<evidence type="ECO:0000256" key="8">
    <source>
        <dbReference type="SAM" id="Phobius"/>
    </source>
</evidence>
<feature type="transmembrane region" description="Helical" evidence="8">
    <location>
        <begin position="115"/>
        <end position="137"/>
    </location>
</feature>
<feature type="transmembrane region" description="Helical" evidence="8">
    <location>
        <begin position="56"/>
        <end position="78"/>
    </location>
</feature>
<dbReference type="HOGENOM" id="CLU_120000_0_0_6"/>
<evidence type="ECO:0000256" key="5">
    <source>
        <dbReference type="ARBA" id="ARBA00022967"/>
    </source>
</evidence>
<evidence type="ECO:0000256" key="4">
    <source>
        <dbReference type="ARBA" id="ARBA00022692"/>
    </source>
</evidence>
<keyword evidence="5" id="KW-1278">Translocase</keyword>
<evidence type="ECO:0000313" key="9">
    <source>
        <dbReference type="EMBL" id="AIL60379.1"/>
    </source>
</evidence>
<proteinExistence type="predicted"/>
<reference evidence="9 10" key="1">
    <citation type="submission" date="2014-07" db="EMBL/GenBank/DDBJ databases">
        <authorList>
            <person name="Lee K."/>
            <person name="Lim J.Y."/>
            <person name="Hwang I."/>
        </authorList>
    </citation>
    <scope>NUCLEOTIDE SEQUENCE [LARGE SCALE GENOMIC DNA]</scope>
    <source>
        <strain evidence="9 10">KL28</strain>
    </source>
</reference>
<evidence type="ECO:0000256" key="1">
    <source>
        <dbReference type="ARBA" id="ARBA00004127"/>
    </source>
</evidence>
<comment type="subcellular location">
    <subcellularLocation>
        <location evidence="1">Endomembrane system</location>
        <topology evidence="1">Multi-pass membrane protein</topology>
    </subcellularLocation>
</comment>
<gene>
    <name evidence="9" type="ORF">PSAKL28_11530</name>
</gene>
<keyword evidence="3" id="KW-1003">Cell membrane</keyword>
<dbReference type="EMBL" id="CP009048">
    <property type="protein sequence ID" value="AIL60379.1"/>
    <property type="molecule type" value="Genomic_DNA"/>
</dbReference>
<dbReference type="GO" id="GO:0016020">
    <property type="term" value="C:membrane"/>
    <property type="evidence" value="ECO:0007669"/>
    <property type="project" value="InterPro"/>
</dbReference>
<feature type="transmembrane region" description="Helical" evidence="8">
    <location>
        <begin position="143"/>
        <end position="164"/>
    </location>
</feature>
<keyword evidence="7 8" id="KW-0472">Membrane</keyword>
<feature type="transmembrane region" description="Helical" evidence="8">
    <location>
        <begin position="84"/>
        <end position="103"/>
    </location>
</feature>
<evidence type="ECO:0000256" key="7">
    <source>
        <dbReference type="ARBA" id="ARBA00023136"/>
    </source>
</evidence>
<dbReference type="KEGG" id="palk:PSAKL28_11530"/>
<protein>
    <submittedName>
        <fullName evidence="9">Electron transport complex protein RnfE</fullName>
    </submittedName>
</protein>
<sequence length="175" mass="19054">MMSRQWLAAVSLAPLLGITQTLLDACAIAGFSVLLITLHHLAMGPLHRWLAARGRMLASVLLAAALTTCLELSLRAWALPLHQALSPYPALIAVQCLMFEYAQGENRRWRDIAQLLGAFAALCIALGLCRELLAGWAGLRLAALLPGAFFLLGLLLALYNRVCLRRAPSRRQGKC</sequence>
<evidence type="ECO:0000256" key="2">
    <source>
        <dbReference type="ARBA" id="ARBA00022448"/>
    </source>
</evidence>